<evidence type="ECO:0000313" key="3">
    <source>
        <dbReference type="EMBL" id="BBO87549.1"/>
    </source>
</evidence>
<name>A0A5K8A4V5_9BACT</name>
<feature type="domain" description="SbsA Ig-like" evidence="2">
    <location>
        <begin position="2146"/>
        <end position="2286"/>
    </location>
</feature>
<dbReference type="Pfam" id="PF13620">
    <property type="entry name" value="CarboxypepD_reg"/>
    <property type="match status" value="2"/>
</dbReference>
<dbReference type="InterPro" id="IPR013784">
    <property type="entry name" value="Carb-bd-like_fold"/>
</dbReference>
<evidence type="ECO:0000259" key="2">
    <source>
        <dbReference type="Pfam" id="PF13205"/>
    </source>
</evidence>
<dbReference type="SUPFAM" id="SSF49452">
    <property type="entry name" value="Starch-binding domain-like"/>
    <property type="match status" value="3"/>
</dbReference>
<evidence type="ECO:0000256" key="1">
    <source>
        <dbReference type="ARBA" id="ARBA00022729"/>
    </source>
</evidence>
<accession>A0A5K8A4V5</accession>
<dbReference type="InterPro" id="IPR008969">
    <property type="entry name" value="CarboxyPept-like_regulatory"/>
</dbReference>
<dbReference type="SUPFAM" id="SSF49478">
    <property type="entry name" value="Cna protein B-type domain"/>
    <property type="match status" value="1"/>
</dbReference>
<dbReference type="Gene3D" id="2.60.40.1120">
    <property type="entry name" value="Carboxypeptidase-like, regulatory domain"/>
    <property type="match status" value="1"/>
</dbReference>
<evidence type="ECO:0000313" key="4">
    <source>
        <dbReference type="Proteomes" id="UP000422108"/>
    </source>
</evidence>
<feature type="domain" description="SbsA Ig-like" evidence="2">
    <location>
        <begin position="3248"/>
        <end position="3341"/>
    </location>
</feature>
<organism evidence="3 4">
    <name type="scientific">Desulfosarcina ovata subsp. ovata</name>
    <dbReference type="NCBI Taxonomy" id="2752305"/>
    <lineage>
        <taxon>Bacteria</taxon>
        <taxon>Pseudomonadati</taxon>
        <taxon>Thermodesulfobacteriota</taxon>
        <taxon>Desulfobacteria</taxon>
        <taxon>Desulfobacterales</taxon>
        <taxon>Desulfosarcinaceae</taxon>
        <taxon>Desulfosarcina</taxon>
    </lineage>
</organism>
<proteinExistence type="predicted"/>
<feature type="domain" description="SbsA Ig-like" evidence="2">
    <location>
        <begin position="2288"/>
        <end position="2386"/>
    </location>
</feature>
<dbReference type="Gene3D" id="2.60.40.10">
    <property type="entry name" value="Immunoglobulins"/>
    <property type="match status" value="7"/>
</dbReference>
<feature type="domain" description="SbsA Ig-like" evidence="2">
    <location>
        <begin position="3356"/>
        <end position="3462"/>
    </location>
</feature>
<gene>
    <name evidence="3" type="ORF">DSCOOX_07290</name>
</gene>
<protein>
    <recommendedName>
        <fullName evidence="2">SbsA Ig-like domain-containing protein</fullName>
    </recommendedName>
</protein>
<feature type="domain" description="SbsA Ig-like" evidence="2">
    <location>
        <begin position="3578"/>
        <end position="3679"/>
    </location>
</feature>
<reference evidence="3 4" key="1">
    <citation type="submission" date="2019-11" db="EMBL/GenBank/DDBJ databases">
        <title>Comparative genomics of hydrocarbon-degrading Desulfosarcina strains.</title>
        <authorList>
            <person name="Watanabe M."/>
            <person name="Kojima H."/>
            <person name="Fukui M."/>
        </authorList>
    </citation>
    <scope>NUCLEOTIDE SEQUENCE [LARGE SCALE GENOMIC DNA]</scope>
    <source>
        <strain evidence="4">oXyS1</strain>
    </source>
</reference>
<dbReference type="SUPFAM" id="SSF49464">
    <property type="entry name" value="Carboxypeptidase regulatory domain-like"/>
    <property type="match status" value="2"/>
</dbReference>
<keyword evidence="4" id="KW-1185">Reference proteome</keyword>
<dbReference type="EMBL" id="AP021879">
    <property type="protein sequence ID" value="BBO87549.1"/>
    <property type="molecule type" value="Genomic_DNA"/>
</dbReference>
<dbReference type="CDD" id="cd00102">
    <property type="entry name" value="IPT"/>
    <property type="match status" value="1"/>
</dbReference>
<sequence>MRALSNRENVLKKMSIIDKIFCLLLVLTGMSSLAHAQPLAELQYHLYGLSLEVSPGELTVPRGITTQVNTSVVGIDALPSDAVVYATLRGPSFPGTIEIQAAPGGAIQLPPLSQPGPHFLEDIRLEVDSDVSLAASPNEVTINVLEELLVGDVTSRPLSLQEIQEKGIEFDENSYKAFSFTLGLMTESEVLEIELPVLVPVGSKLEKPIIVGGASLGGALQLPDFKLPYFTIEPIMLEPITEDFPEEEIPPIPGILVIPGNIAFLNQFFSVLLVVSNEAPDGTPLVVENVQAEIFLPSGDDNVSGDILRDPPFEPGEPEYDNPLRIAKTDAGRENIKAVLAPGADDKPGTEDDVDVLAPQASGTTEFLVEGVREGGHIIEIEMRGTLMGLPSGPVEVAGRTSGAVVVRDPDFSLTFIHPDTVRAGERYELTVHIQNTSQVAANLVTVSLDPRNLSGARLMDSEDAVQLIETIPAGESGTATFPLEALRTGQVTATTLELSGEDGIVTGRHFYLKAGVSEQGVPLSPDTLLLPPAVSALREATGSDDLTFRAVALLGEAHSIATAPRGSLPPDVHTIGSDMVIQRALELTEAGVRLELSYLAGPDGNAEPLSQGLLLTLEDFFFDFLGEGTYDEGWDVLYRKSRQARLLGAALADVVKQECEGLGIADLLGLQSHWAGTEEYRGSHVTVMIQSPGYEVPVILDIMDGNERHLGGSLDPMEGNREIPGADLLGFYEADAITGQFAVITNPDASPYTGTLKAFESGTFDLGIVVAASDGLLRHVVFQGISVLENEELPLTIRPGSESPVVLLQSGTTIPPDAETIIPDNPPHVLGVVQDAGYEVDSAGRVVAVLFSEDIDPLTAQNPSAYGINPVVIPMIPSPDLVDGNDVTKTMVQFGERIVFVGLRDPIGPFVRRTINISGVQDLNGQAMAPVSDRWIMPDPDIGPGAQVSGRVMRADGSPVSDAEITYFKSMENLLGLCEERILTQKAADENGGYELDFVEQQACGPFRVRGRDPVTGEEGSLITRVRNDGERLRLDIVLVGRGAVEGTVRDETGTPVADATVSVKSMTDFSRYGVRTDQNGFFRINGIPVGPFGMEVVAEAGSSRVSGTIAASGATATVDVTLFSQFSEGVITGEVLFPDNTKASDFRVILAKGDDLLDASTTDSSGTFRFENVPVESYRIVAMEAAAGLIGEASISVTLYNDPENPAFVRVILGGTGTVSGTVFERDGTTLVAVPGAVVSGGTQIVTADAEGHYLIPTVPVGQRTVAAMNPETGAEGSRTVTILAAGQVSTGMDIVVEPLGTVTGRVFDTSGEILPNQEVRIVVAISMGTYWVRKTQTAADGTYRFDNLTRKEYPLVAVRGSAVANGTARLSSLVSHDVVDLTLIRPTGAVSGIVMDESGLQVAAGVTLKARMPNAAGILEFKNAGTTISDPDQGFVFEGLFPGPFTVTASSFFSPQDTTVSGYLPEGNPVVENITLILEKNTATLSGCVLDPDGTVIEPIYDDDGIALPLSVFITSKMLRDELERDTQNPEPEGIRVDASDGCYVSSIPLPPDYYTVQVTDDRPGSPWFGHTGQAKLQIAKGDDAVQDIRLLGLGSLAVEVVDATGQTLQGVEVTVRRTSYPCDASQRFLTAPTDVSPAVFQDLTEGSVMVSAFVSTDPEVDVGGRDDLRGYGGSASGVVLRDALRVVRVSIRAAGTVSGRFVKTDGVTPVPNAQVELYVKYQPTAFDVTDEDGYFEFVGIPVGPFTMEGFDPSTGRRGNAAGQIAYDGQDVVTELQLGPIGTVKGVVVDATRTDPVTGAEVRLRIGSGSGDIRVETSGVDGTVTFESVPSGDFTLKAVSLEGLSGQAEGSIGFEGEVVEREVVLEGNGRVTGSVFDDTGAPVSAAEVTLKTSSGIMKNTQAETDGESIGVFVFESVPMGSFTIEARPPGALTPGDGGVAQGKVEWNDQTVTADVNFQGTISVGVVVTGKVVEDPVEITLDSGGVFGGRAYPTEVIDDVTIFEGIPRAPFTVSARQVSPVGTVVSATRSITEEDLPAAGTRLLPDIELVLSQVATIQGIVTDTDGAPVSAASVAISAGSLNAAMLTDESGTFEFVGIPLDQTFSLEAEGSSGGLAKFSGRIDETGVVLDSAGTTVETINMILDVEPPVVLEVMPLPGEGAVPTDTSIVIHFSESLDINSLTTCSSATSSNLPTFRLLESSGTTADTNDPNNLCDDSNVVPVDLIVSEDGTSVTLFPLAELKGDTMHTVIINRGTIDGQGNLSGGLRDLVGLPLEKDYVWQFTTRDNIPPSVVIFSPENNAIEVSKDSVFRITFNEPINPASVNETSVLVQGPSGPITGQLDLTLGNTVVVFTPTDESGTRVFLEANAVYTMDVTGITDPAGNVLLLEDEIHTVFGTVDTIPPVITSVSAPSGARSSESIVVIALTSSLDVKSVEFFVDGVLTAISATPSSPGEFSTTLVMPERSIQVAARAVDQAGNVGALSPSVSVSLLGDEPPSVIIASPNPDEIFSPGSSVSFTVEATDDVAVAQITGTVSGAVTAVQTQEITPPVMSAMASFSFDIPSTASEGTLTFSVYGTDNKGQAGALATIQIAIQDQIDPVTTIISPAIGETVFPGIPLDVVVEASDSSGVAELSIEVPEIGFMENFTVSPPETSSSQTFTIPLPDLLEATELTLVARATDRFGRQGVDQLTMAVWNFEIDATALRGLSTDPSLSSANTGQTIVVSGKGLNDSLRARFTTRDDGGNLGTETAPLFGVGPDGLEGSVMVPATADTGPVHLETGLGDLLPGEVVLQIVPTLDSFSIPDGEQIESGVVATIGGSGFCDGGTSVEFPNDLLVAASDVFDTNTKLTVTIPDGTSAGELFIVTDGGMSNGFPILGTFGVVGSAAEGSAIDPVIASANPGQSVTVTGETLSTSMLVVFSSTDDAGTLTIAEAPLTDVTTDGTQASVVVPANAVTGTVKIRPTGGEPFVGETFIQIVPKLTSISIHSGEVLGPGTSVTLLGEGFRIGETEVIFSNTAPVTPDLLVRNALTVIVPDDFVSGHVSVQTDGGVSRALALPGTFGIVAAAAEGVPANTAEPSANTGQILTITGENIDENLVVVFQGVDDDGTSTALESPLTNIATDGLSASVTLPLGASTGTVYLKHSDGVPTQSNVLLQVVPTLSDIQLDPGSEIVPGEDITLVGSGLVEGQTEIDFPGAGRVVAKDVFNNGQQLLVTIPQGIIPGSVTVITTGGTSDPVQLDFDSDLTPPVVVEITPNQGATDVPINTTITVRFSEPVSPESITTNNVYIEDLNGPVDATIQLVLGDTGIVLRPTENLQTLTNYTIKISDIQDQSGNIMDVSMASAFITSDQADVEGPVVLDASPEGDGVAVNSIVVIEFNEAIDPASINEDTFQVWNYTTGEYLAGSRAMYTDRVFYFIPAEPFAVGTQHRIYIREGVEDVAGNPLDEAYPYYYYQNFTTSFESDTTPPELLAVDPGDGDQGVAINARITVQMSESVDPISVTSTTVVLKQGDTVVSGTLSLLDGNRRIQFVPTVPLAPLTDHTLVVSGLKDVAGNLMTAPVEIHFTTKTGADLVSPQVVSTNPSDDATGVVRNVVVTVMFSEPVNPNTVDETAVQLRNQTTGQYVNGQVTMDESRTIAIMTPSVLLDADTQYRLQINNVVDTSGNIASLYYGYFTTVEN</sequence>
<keyword evidence="1" id="KW-0732">Signal</keyword>
<dbReference type="Pfam" id="PF13205">
    <property type="entry name" value="Big_5"/>
    <property type="match status" value="6"/>
</dbReference>
<dbReference type="Gene3D" id="2.60.40.1220">
    <property type="match status" value="5"/>
</dbReference>
<feature type="domain" description="SbsA Ig-like" evidence="2">
    <location>
        <begin position="3467"/>
        <end position="3570"/>
    </location>
</feature>
<dbReference type="RefSeq" id="WP_155308996.1">
    <property type="nucleotide sequence ID" value="NZ_AP021879.1"/>
</dbReference>
<dbReference type="InterPro" id="IPR013783">
    <property type="entry name" value="Ig-like_fold"/>
</dbReference>
<dbReference type="InterPro" id="IPR032812">
    <property type="entry name" value="SbsA_Ig"/>
</dbReference>
<dbReference type="Proteomes" id="UP000422108">
    <property type="component" value="Chromosome"/>
</dbReference>
<dbReference type="GO" id="GO:0030246">
    <property type="term" value="F:carbohydrate binding"/>
    <property type="evidence" value="ECO:0007669"/>
    <property type="project" value="InterPro"/>
</dbReference>
<dbReference type="InterPro" id="IPR014755">
    <property type="entry name" value="Cu-Rt/internalin_Ig-like"/>
</dbReference>